<dbReference type="EMBL" id="AKCR02000065">
    <property type="protein sequence ID" value="PKK22230.1"/>
    <property type="molecule type" value="Genomic_DNA"/>
</dbReference>
<reference evidence="3" key="2">
    <citation type="submission" date="2017-08" db="EMBL/GenBank/DDBJ databases">
        <title>Improved genome assembly and annotation for the rock pigeon (Columba livia).</title>
        <authorList>
            <person name="Holt C."/>
            <person name="Campbell M."/>
            <person name="Edelman N."/>
            <person name="Keays D."/>
            <person name="Kapusta A."/>
            <person name="Domyan E."/>
            <person name="Suh A."/>
            <person name="Carleton J."/>
            <person name="Warren W."/>
            <person name="Yandell M."/>
            <person name="Gilbert M.T."/>
            <person name="Shapiro M.D."/>
        </authorList>
    </citation>
    <scope>NUCLEOTIDE SEQUENCE</scope>
    <source>
        <tissue evidence="3">Blood</tissue>
    </source>
</reference>
<gene>
    <name evidence="3" type="primary">HOPX</name>
    <name evidence="3" type="ORF">A306_00011042</name>
</gene>
<protein>
    <submittedName>
        <fullName evidence="1">HOP homeobox, transcript variant X1</fullName>
    </submittedName>
    <submittedName>
        <fullName evidence="3">HOP homeobox, transcript variant X2</fullName>
    </submittedName>
    <submittedName>
        <fullName evidence="2">HOP homeobox, transcript variant X3</fullName>
    </submittedName>
</protein>
<proteinExistence type="predicted"/>
<evidence type="ECO:0000313" key="2">
    <source>
        <dbReference type="EMBL" id="PKK22229.1"/>
    </source>
</evidence>
<dbReference type="EMBL" id="AKCR02000065">
    <property type="protein sequence ID" value="PKK22229.1"/>
    <property type="molecule type" value="Genomic_DNA"/>
</dbReference>
<dbReference type="GO" id="GO:0003677">
    <property type="term" value="F:DNA binding"/>
    <property type="evidence" value="ECO:0007669"/>
    <property type="project" value="UniProtKB-KW"/>
</dbReference>
<evidence type="ECO:0000313" key="4">
    <source>
        <dbReference type="Proteomes" id="UP000053872"/>
    </source>
</evidence>
<dbReference type="Proteomes" id="UP000053872">
    <property type="component" value="Unassembled WGS sequence"/>
</dbReference>
<accession>A0A2I0LXT0</accession>
<reference evidence="3 4" key="1">
    <citation type="journal article" date="2013" name="Science">
        <title>Genomic diversity and evolution of the head crest in the rock pigeon.</title>
        <authorList>
            <person name="Shapiro M.D."/>
            <person name="Kronenberg Z."/>
            <person name="Li C."/>
            <person name="Domyan E.T."/>
            <person name="Pan H."/>
            <person name="Campbell M."/>
            <person name="Tan H."/>
            <person name="Huff C.D."/>
            <person name="Hu H."/>
            <person name="Vickrey A.I."/>
            <person name="Nielsen S.C."/>
            <person name="Stringham S.A."/>
            <person name="Hu H."/>
            <person name="Willerslev E."/>
            <person name="Gilbert M.T."/>
            <person name="Yandell M."/>
            <person name="Zhang G."/>
            <person name="Wang J."/>
        </authorList>
    </citation>
    <scope>NUCLEOTIDE SEQUENCE [LARGE SCALE GENOMIC DNA]</scope>
    <source>
        <tissue evidence="3">Blood</tissue>
    </source>
</reference>
<keyword evidence="3" id="KW-0238">DNA-binding</keyword>
<keyword evidence="4" id="KW-1185">Reference proteome</keyword>
<comment type="caution">
    <text evidence="3">The sequence shown here is derived from an EMBL/GenBank/DDBJ whole genome shotgun (WGS) entry which is preliminary data.</text>
</comment>
<dbReference type="InParanoid" id="A0A2I0LXT0"/>
<sequence>MLESALNVGKTTAYTISRPSQVPLECISHISVKGHLRERTGLYWSLFFFSPNVLIKNKVFDGKSCVMSLLVLPAPVAGGRLLWEGNISQRQLHWAPWVFPLATGTTHRHN</sequence>
<keyword evidence="3" id="KW-0371">Homeobox</keyword>
<dbReference type="AlphaFoldDB" id="A0A2I0LXT0"/>
<evidence type="ECO:0000313" key="1">
    <source>
        <dbReference type="EMBL" id="PKK22228.1"/>
    </source>
</evidence>
<evidence type="ECO:0000313" key="3">
    <source>
        <dbReference type="EMBL" id="PKK22230.1"/>
    </source>
</evidence>
<dbReference type="EMBL" id="AKCR02000065">
    <property type="protein sequence ID" value="PKK22228.1"/>
    <property type="molecule type" value="Genomic_DNA"/>
</dbReference>
<organism evidence="3 4">
    <name type="scientific">Columba livia</name>
    <name type="common">Rock dove</name>
    <dbReference type="NCBI Taxonomy" id="8932"/>
    <lineage>
        <taxon>Eukaryota</taxon>
        <taxon>Metazoa</taxon>
        <taxon>Chordata</taxon>
        <taxon>Craniata</taxon>
        <taxon>Vertebrata</taxon>
        <taxon>Euteleostomi</taxon>
        <taxon>Archelosauria</taxon>
        <taxon>Archosauria</taxon>
        <taxon>Dinosauria</taxon>
        <taxon>Saurischia</taxon>
        <taxon>Theropoda</taxon>
        <taxon>Coelurosauria</taxon>
        <taxon>Aves</taxon>
        <taxon>Neognathae</taxon>
        <taxon>Neoaves</taxon>
        <taxon>Columbimorphae</taxon>
        <taxon>Columbiformes</taxon>
        <taxon>Columbidae</taxon>
        <taxon>Columba</taxon>
    </lineage>
</organism>
<name>A0A2I0LXT0_COLLI</name>